<keyword evidence="8" id="KW-0472">Membrane</keyword>
<comment type="subcellular location">
    <subcellularLocation>
        <location evidence="1">Cell membrane</location>
        <topology evidence="1">Single-pass type I membrane protein</topology>
    </subcellularLocation>
</comment>
<dbReference type="SUPFAM" id="SSF52047">
    <property type="entry name" value="RNI-like"/>
    <property type="match status" value="1"/>
</dbReference>
<dbReference type="PANTHER" id="PTHR27004">
    <property type="entry name" value="RECEPTOR-LIKE PROTEIN 12 ISOFORM X1"/>
    <property type="match status" value="1"/>
</dbReference>
<evidence type="ECO:0000256" key="1">
    <source>
        <dbReference type="ARBA" id="ARBA00004251"/>
    </source>
</evidence>
<keyword evidence="5" id="KW-0812">Transmembrane</keyword>
<keyword evidence="4" id="KW-0433">Leucine-rich repeat</keyword>
<sequence>MALQSLSFLSLTNNSLNNITSAVRLLTGCKTLRTLILSKNIYNEPLPGDENLIRAGEFQNLQVLGLGGCRFTGLRPTIVWGSSKPFLLGFVPKPSIRKLLHGTYKTEKTSNTTDFRSSRPSYLELPVFVQPNNASNLKYKPALNLPPAIYIRIYIEIGQLKVVVALDLRDNNFSGSIPDTISNLTNLEKLDLSSNNLSGQIHASLKNLHFLSFLMLQTTILKVLYQ</sequence>
<dbReference type="EMBL" id="CACTIH010003991">
    <property type="protein sequence ID" value="CAA2988406.1"/>
    <property type="molecule type" value="Genomic_DNA"/>
</dbReference>
<name>A0A8S0S9N2_OLEEU</name>
<dbReference type="GO" id="GO:0005886">
    <property type="term" value="C:plasma membrane"/>
    <property type="evidence" value="ECO:0007669"/>
    <property type="project" value="UniProtKB-SubCell"/>
</dbReference>
<dbReference type="InterPro" id="IPR001611">
    <property type="entry name" value="Leu-rich_rpt"/>
</dbReference>
<reference evidence="11 12" key="1">
    <citation type="submission" date="2019-12" db="EMBL/GenBank/DDBJ databases">
        <authorList>
            <person name="Alioto T."/>
            <person name="Alioto T."/>
            <person name="Gomez Garrido J."/>
        </authorList>
    </citation>
    <scope>NUCLEOTIDE SEQUENCE [LARGE SCALE GENOMIC DNA]</scope>
</reference>
<evidence type="ECO:0000256" key="9">
    <source>
        <dbReference type="ARBA" id="ARBA00023170"/>
    </source>
</evidence>
<comment type="similarity">
    <text evidence="2">Belongs to the RLP family.</text>
</comment>
<dbReference type="Proteomes" id="UP000594638">
    <property type="component" value="Unassembled WGS sequence"/>
</dbReference>
<protein>
    <submittedName>
        <fullName evidence="11">Tyrosine-sulfated glycopeptide receptor 1</fullName>
    </submittedName>
</protein>
<dbReference type="Pfam" id="PF00560">
    <property type="entry name" value="LRR_1"/>
    <property type="match status" value="2"/>
</dbReference>
<evidence type="ECO:0000256" key="3">
    <source>
        <dbReference type="ARBA" id="ARBA00022475"/>
    </source>
</evidence>
<evidence type="ECO:0000256" key="10">
    <source>
        <dbReference type="ARBA" id="ARBA00023180"/>
    </source>
</evidence>
<evidence type="ECO:0000313" key="12">
    <source>
        <dbReference type="Proteomes" id="UP000594638"/>
    </source>
</evidence>
<dbReference type="PRINTS" id="PR00019">
    <property type="entry name" value="LEURICHRPT"/>
</dbReference>
<dbReference type="InterPro" id="IPR032675">
    <property type="entry name" value="LRR_dom_sf"/>
</dbReference>
<evidence type="ECO:0000256" key="8">
    <source>
        <dbReference type="ARBA" id="ARBA00023136"/>
    </source>
</evidence>
<keyword evidence="7" id="KW-1133">Transmembrane helix</keyword>
<keyword evidence="9 11" id="KW-0675">Receptor</keyword>
<proteinExistence type="inferred from homology"/>
<dbReference type="Gramene" id="OE9A106604T1">
    <property type="protein sequence ID" value="OE9A106604C1"/>
    <property type="gene ID" value="OE9A106604"/>
</dbReference>
<dbReference type="AlphaFoldDB" id="A0A8S0S9N2"/>
<dbReference type="Gene3D" id="3.80.10.10">
    <property type="entry name" value="Ribonuclease Inhibitor"/>
    <property type="match status" value="2"/>
</dbReference>
<evidence type="ECO:0000256" key="2">
    <source>
        <dbReference type="ARBA" id="ARBA00009592"/>
    </source>
</evidence>
<accession>A0A8S0S9N2</accession>
<evidence type="ECO:0000256" key="5">
    <source>
        <dbReference type="ARBA" id="ARBA00022692"/>
    </source>
</evidence>
<organism evidence="11 12">
    <name type="scientific">Olea europaea subsp. europaea</name>
    <dbReference type="NCBI Taxonomy" id="158383"/>
    <lineage>
        <taxon>Eukaryota</taxon>
        <taxon>Viridiplantae</taxon>
        <taxon>Streptophyta</taxon>
        <taxon>Embryophyta</taxon>
        <taxon>Tracheophyta</taxon>
        <taxon>Spermatophyta</taxon>
        <taxon>Magnoliopsida</taxon>
        <taxon>eudicotyledons</taxon>
        <taxon>Gunneridae</taxon>
        <taxon>Pentapetalae</taxon>
        <taxon>asterids</taxon>
        <taxon>lamiids</taxon>
        <taxon>Lamiales</taxon>
        <taxon>Oleaceae</taxon>
        <taxon>Oleeae</taxon>
        <taxon>Olea</taxon>
    </lineage>
</organism>
<evidence type="ECO:0000256" key="4">
    <source>
        <dbReference type="ARBA" id="ARBA00022614"/>
    </source>
</evidence>
<evidence type="ECO:0000256" key="7">
    <source>
        <dbReference type="ARBA" id="ARBA00022989"/>
    </source>
</evidence>
<evidence type="ECO:0000256" key="6">
    <source>
        <dbReference type="ARBA" id="ARBA00022737"/>
    </source>
</evidence>
<keyword evidence="10" id="KW-0325">Glycoprotein</keyword>
<comment type="caution">
    <text evidence="11">The sequence shown here is derived from an EMBL/GenBank/DDBJ whole genome shotgun (WGS) entry which is preliminary data.</text>
</comment>
<keyword evidence="3" id="KW-1003">Cell membrane</keyword>
<dbReference type="OrthoDB" id="663146at2759"/>
<keyword evidence="6" id="KW-0677">Repeat</keyword>
<dbReference type="PANTHER" id="PTHR27004:SF203">
    <property type="entry name" value="LEUCINE-RICH REPEAT-CONTAINING N-TERMINAL PLANT-TYPE DOMAIN-CONTAINING PROTEIN"/>
    <property type="match status" value="1"/>
</dbReference>
<gene>
    <name evidence="11" type="ORF">OLEA9_A106604</name>
</gene>
<evidence type="ECO:0000313" key="11">
    <source>
        <dbReference type="EMBL" id="CAA2988406.1"/>
    </source>
</evidence>
<keyword evidence="12" id="KW-1185">Reference proteome</keyword>